<feature type="binding site" evidence="5">
    <location>
        <position position="347"/>
    </location>
    <ligand>
        <name>Zn(2+)</name>
        <dbReference type="ChEBI" id="CHEBI:29105"/>
        <label>2</label>
    </ligand>
</feature>
<dbReference type="GO" id="GO:0046872">
    <property type="term" value="F:metal ion binding"/>
    <property type="evidence" value="ECO:0007669"/>
    <property type="project" value="UniProtKB-KW"/>
</dbReference>
<dbReference type="InterPro" id="IPR023088">
    <property type="entry name" value="PDEase"/>
</dbReference>
<feature type="binding site" evidence="4">
    <location>
        <position position="347"/>
    </location>
    <ligand>
        <name>AMP</name>
        <dbReference type="ChEBI" id="CHEBI:456215"/>
    </ligand>
</feature>
<evidence type="ECO:0000256" key="2">
    <source>
        <dbReference type="ARBA" id="ARBA00022801"/>
    </source>
</evidence>
<dbReference type="PROSITE" id="PS00126">
    <property type="entry name" value="PDEASE_I_1"/>
    <property type="match status" value="1"/>
</dbReference>
<comment type="similarity">
    <text evidence="6">Belongs to the cyclic nucleotide phosphodiesterase family.</text>
</comment>
<dbReference type="InterPro" id="IPR023174">
    <property type="entry name" value="PDEase_CS"/>
</dbReference>
<gene>
    <name evidence="9" type="ORF">TL16_g00545</name>
</gene>
<feature type="binding site" evidence="4">
    <location>
        <begin position="305"/>
        <end position="309"/>
    </location>
    <ligand>
        <name>AMP</name>
        <dbReference type="ChEBI" id="CHEBI:456215"/>
    </ligand>
</feature>
<dbReference type="PROSITE" id="PS51845">
    <property type="entry name" value="PDEASE_I_2"/>
    <property type="match status" value="1"/>
</dbReference>
<keyword evidence="1 5" id="KW-0479">Metal-binding</keyword>
<dbReference type="GO" id="GO:0004114">
    <property type="term" value="F:3',5'-cyclic-nucleotide phosphodiesterase activity"/>
    <property type="evidence" value="ECO:0007669"/>
    <property type="project" value="InterPro"/>
</dbReference>
<feature type="binding site" evidence="5">
    <location>
        <position position="347"/>
    </location>
    <ligand>
        <name>Zn(2+)</name>
        <dbReference type="ChEBI" id="CHEBI:29105"/>
        <label>1</label>
    </ligand>
</feature>
<evidence type="ECO:0000259" key="8">
    <source>
        <dbReference type="PROSITE" id="PS51845"/>
    </source>
</evidence>
<sequence>MGASASVAGAGEALSTRAALLELMAAESQLSEDASDLTNMEDALAEAKRLRAFVKQVNSDFQADTQNRADLKAEKIMNQSFRGGSLQRLLSESNTFVENLLADGYESMSPNSRFAGLRTLRSFLKSPALAVMLARKNVQEDLRKQVEATDDEDINSYIIGHYASSNNIHDVSLIRERAKTKFTNALAKLKGKFLLNQLMMGKKKEDGTAKMHKRTASFIMDAAYLTHLSLTDKNKSDLERCLDRMGDFNFDVWQLVSLTNNSPLLVTGMELFKRWELDERLNIKDELIARFFSSLEQGYKKNPYHNSVHGADVMYTVNSFIHASKTMKEELDAPDLFAALIAAAAHDYKHDGVNNAFHVNTSSDLALRYNDISVLESMHSAELFIMCKDEGKDIFSVLDSGQKKEARKIITTAILGTDMTKHFNHIADFESRLAAEKAIAANPEAAAQSGTEQRLEKGIMIEMALHCADISNPVKDISVYKKWVIVVMTEFYEQGDKERELGMPISPMFDRDNSSVTKTQCGFIEFIIKPIYRVWGDFIPELKENFEKNLAVGKAFGWDEYYAGVIDGSIVEAEREHHLYSSRKLSIEEGEEGEEEGGGEEGKDPVDHVIEKKDEEEEIPPEMVESASTPEIS</sequence>
<dbReference type="GO" id="GO:0007165">
    <property type="term" value="P:signal transduction"/>
    <property type="evidence" value="ECO:0007669"/>
    <property type="project" value="InterPro"/>
</dbReference>
<dbReference type="PRINTS" id="PR00387">
    <property type="entry name" value="PDIESTERASE1"/>
</dbReference>
<comment type="cofactor">
    <cofactor evidence="6">
        <name>a divalent metal cation</name>
        <dbReference type="ChEBI" id="CHEBI:60240"/>
    </cofactor>
    <text evidence="6">Binds 2 divalent metal cations per subunit. Site 1 may preferentially bind zinc ions, while site 2 has a preference for magnesium and/or manganese ions.</text>
</comment>
<dbReference type="InterPro" id="IPR002073">
    <property type="entry name" value="PDEase_catalytic_dom"/>
</dbReference>
<dbReference type="EMBL" id="BLQM01000010">
    <property type="protein sequence ID" value="GMH49544.1"/>
    <property type="molecule type" value="Genomic_DNA"/>
</dbReference>
<organism evidence="9 10">
    <name type="scientific">Triparma laevis f. inornata</name>
    <dbReference type="NCBI Taxonomy" id="1714386"/>
    <lineage>
        <taxon>Eukaryota</taxon>
        <taxon>Sar</taxon>
        <taxon>Stramenopiles</taxon>
        <taxon>Ochrophyta</taxon>
        <taxon>Bolidophyceae</taxon>
        <taxon>Parmales</taxon>
        <taxon>Triparmaceae</taxon>
        <taxon>Triparma</taxon>
    </lineage>
</organism>
<evidence type="ECO:0000256" key="1">
    <source>
        <dbReference type="ARBA" id="ARBA00022723"/>
    </source>
</evidence>
<feature type="active site" description="Proton donor" evidence="3">
    <location>
        <position position="305"/>
    </location>
</feature>
<dbReference type="AlphaFoldDB" id="A0A9W6Z8S4"/>
<evidence type="ECO:0000313" key="10">
    <source>
        <dbReference type="Proteomes" id="UP001162640"/>
    </source>
</evidence>
<feature type="compositionally biased region" description="Basic and acidic residues" evidence="7">
    <location>
        <begin position="600"/>
        <end position="613"/>
    </location>
</feature>
<accession>A0A9W6Z8S4</accession>
<evidence type="ECO:0000256" key="4">
    <source>
        <dbReference type="PIRSR" id="PIRSR623088-2"/>
    </source>
</evidence>
<feature type="binding site" evidence="5">
    <location>
        <position position="469"/>
    </location>
    <ligand>
        <name>Zn(2+)</name>
        <dbReference type="ChEBI" id="CHEBI:29105"/>
        <label>1</label>
    </ligand>
</feature>
<feature type="region of interest" description="Disordered" evidence="7">
    <location>
        <begin position="582"/>
        <end position="633"/>
    </location>
</feature>
<feature type="binding site" evidence="5">
    <location>
        <position position="346"/>
    </location>
    <ligand>
        <name>Zn(2+)</name>
        <dbReference type="ChEBI" id="CHEBI:29105"/>
        <label>1</label>
    </ligand>
</feature>
<dbReference type="PANTHER" id="PTHR11347">
    <property type="entry name" value="CYCLIC NUCLEOTIDE PHOSPHODIESTERASE"/>
    <property type="match status" value="1"/>
</dbReference>
<dbReference type="InterPro" id="IPR036971">
    <property type="entry name" value="PDEase_catalytic_dom_sf"/>
</dbReference>
<comment type="caution">
    <text evidence="9">The sequence shown here is derived from an EMBL/GenBank/DDBJ whole genome shotgun (WGS) entry which is preliminary data.</text>
</comment>
<protein>
    <recommendedName>
        <fullName evidence="6">Phosphodiesterase</fullName>
        <ecNumber evidence="6">3.1.4.-</ecNumber>
    </recommendedName>
</protein>
<feature type="domain" description="PDEase" evidence="8">
    <location>
        <begin position="230"/>
        <end position="623"/>
    </location>
</feature>
<proteinExistence type="inferred from homology"/>
<evidence type="ECO:0000256" key="3">
    <source>
        <dbReference type="PIRSR" id="PIRSR623088-1"/>
    </source>
</evidence>
<name>A0A9W6Z8S4_9STRA</name>
<evidence type="ECO:0000256" key="7">
    <source>
        <dbReference type="SAM" id="MobiDB-lite"/>
    </source>
</evidence>
<feature type="binding site" evidence="4">
    <location>
        <position position="520"/>
    </location>
    <ligand>
        <name>AMP</name>
        <dbReference type="ChEBI" id="CHEBI:456215"/>
    </ligand>
</feature>
<feature type="compositionally biased region" description="Acidic residues" evidence="7">
    <location>
        <begin position="588"/>
        <end position="599"/>
    </location>
</feature>
<dbReference type="Pfam" id="PF00233">
    <property type="entry name" value="PDEase_I"/>
    <property type="match status" value="1"/>
</dbReference>
<feature type="binding site" evidence="5">
    <location>
        <position position="309"/>
    </location>
    <ligand>
        <name>Zn(2+)</name>
        <dbReference type="ChEBI" id="CHEBI:29105"/>
        <label>1</label>
    </ligand>
</feature>
<dbReference type="SMART" id="SM00471">
    <property type="entry name" value="HDc"/>
    <property type="match status" value="1"/>
</dbReference>
<evidence type="ECO:0000256" key="5">
    <source>
        <dbReference type="PIRSR" id="PIRSR623088-3"/>
    </source>
</evidence>
<dbReference type="Proteomes" id="UP001162640">
    <property type="component" value="Unassembled WGS sequence"/>
</dbReference>
<dbReference type="InterPro" id="IPR003607">
    <property type="entry name" value="HD/PDEase_dom"/>
</dbReference>
<dbReference type="EC" id="3.1.4.-" evidence="6"/>
<reference evidence="10" key="1">
    <citation type="journal article" date="2023" name="Commun. Biol.">
        <title>Genome analysis of Parmales, the sister group of diatoms, reveals the evolutionary specialization of diatoms from phago-mixotrophs to photoautotrophs.</title>
        <authorList>
            <person name="Ban H."/>
            <person name="Sato S."/>
            <person name="Yoshikawa S."/>
            <person name="Yamada K."/>
            <person name="Nakamura Y."/>
            <person name="Ichinomiya M."/>
            <person name="Sato N."/>
            <person name="Blanc-Mathieu R."/>
            <person name="Endo H."/>
            <person name="Kuwata A."/>
            <person name="Ogata H."/>
        </authorList>
    </citation>
    <scope>NUCLEOTIDE SEQUENCE [LARGE SCALE GENOMIC DNA]</scope>
</reference>
<evidence type="ECO:0000313" key="9">
    <source>
        <dbReference type="EMBL" id="GMH49544.1"/>
    </source>
</evidence>
<dbReference type="Gene3D" id="1.10.1300.10">
    <property type="entry name" value="3'5'-cyclic nucleotide phosphodiesterase, catalytic domain"/>
    <property type="match status" value="1"/>
</dbReference>
<dbReference type="SUPFAM" id="SSF109604">
    <property type="entry name" value="HD-domain/PDEase-like"/>
    <property type="match status" value="1"/>
</dbReference>
<evidence type="ECO:0000256" key="6">
    <source>
        <dbReference type="RuleBase" id="RU363067"/>
    </source>
</evidence>
<feature type="binding site" evidence="4">
    <location>
        <position position="469"/>
    </location>
    <ligand>
        <name>AMP</name>
        <dbReference type="ChEBI" id="CHEBI:456215"/>
    </ligand>
</feature>
<keyword evidence="2 6" id="KW-0378">Hydrolase</keyword>